<dbReference type="EMBL" id="KV745547">
    <property type="protein sequence ID" value="OCK74149.1"/>
    <property type="molecule type" value="Genomic_DNA"/>
</dbReference>
<sequence>LTNVNNNSAFECWQLYNPFKTALIPGIIDTASTTIGNFTNIAYTILPARFNGGIHNAPVPQIAHFVSGLAHVTLPHNSSTEAWVLGDVGGLLLAFDTKGTGHITTYPSDQTTVAIAMPFAGGQITEHVVIGKGPCGGLETLT</sequence>
<accession>A0A8E2J9W1</accession>
<keyword evidence="2" id="KW-1185">Reference proteome</keyword>
<evidence type="ECO:0000313" key="2">
    <source>
        <dbReference type="Proteomes" id="UP000250266"/>
    </source>
</evidence>
<dbReference type="OrthoDB" id="3223416at2759"/>
<feature type="non-terminal residue" evidence="1">
    <location>
        <position position="1"/>
    </location>
</feature>
<name>A0A8E2J9W1_9PEZI</name>
<dbReference type="Proteomes" id="UP000250266">
    <property type="component" value="Unassembled WGS sequence"/>
</dbReference>
<evidence type="ECO:0000313" key="1">
    <source>
        <dbReference type="EMBL" id="OCK74149.1"/>
    </source>
</evidence>
<reference evidence="1 2" key="1">
    <citation type="journal article" date="2016" name="Nat. Commun.">
        <title>Ectomycorrhizal ecology is imprinted in the genome of the dominant symbiotic fungus Cenococcum geophilum.</title>
        <authorList>
            <consortium name="DOE Joint Genome Institute"/>
            <person name="Peter M."/>
            <person name="Kohler A."/>
            <person name="Ohm R.A."/>
            <person name="Kuo A."/>
            <person name="Krutzmann J."/>
            <person name="Morin E."/>
            <person name="Arend M."/>
            <person name="Barry K.W."/>
            <person name="Binder M."/>
            <person name="Choi C."/>
            <person name="Clum A."/>
            <person name="Copeland A."/>
            <person name="Grisel N."/>
            <person name="Haridas S."/>
            <person name="Kipfer T."/>
            <person name="LaButti K."/>
            <person name="Lindquist E."/>
            <person name="Lipzen A."/>
            <person name="Maire R."/>
            <person name="Meier B."/>
            <person name="Mihaltcheva S."/>
            <person name="Molinier V."/>
            <person name="Murat C."/>
            <person name="Poggeler S."/>
            <person name="Quandt C.A."/>
            <person name="Sperisen C."/>
            <person name="Tritt A."/>
            <person name="Tisserant E."/>
            <person name="Crous P.W."/>
            <person name="Henrissat B."/>
            <person name="Nehls U."/>
            <person name="Egli S."/>
            <person name="Spatafora J.W."/>
            <person name="Grigoriev I.V."/>
            <person name="Martin F.M."/>
        </authorList>
    </citation>
    <scope>NUCLEOTIDE SEQUENCE [LARGE SCALE GENOMIC DNA]</scope>
    <source>
        <strain evidence="1 2">CBS 459.81</strain>
    </source>
</reference>
<gene>
    <name evidence="1" type="ORF">K432DRAFT_311306</name>
</gene>
<protein>
    <submittedName>
        <fullName evidence="1">Uncharacterized protein</fullName>
    </submittedName>
</protein>
<proteinExistence type="predicted"/>
<dbReference type="AlphaFoldDB" id="A0A8E2J9W1"/>
<organism evidence="1 2">
    <name type="scientific">Lepidopterella palustris CBS 459.81</name>
    <dbReference type="NCBI Taxonomy" id="1314670"/>
    <lineage>
        <taxon>Eukaryota</taxon>
        <taxon>Fungi</taxon>
        <taxon>Dikarya</taxon>
        <taxon>Ascomycota</taxon>
        <taxon>Pezizomycotina</taxon>
        <taxon>Dothideomycetes</taxon>
        <taxon>Pleosporomycetidae</taxon>
        <taxon>Mytilinidiales</taxon>
        <taxon>Argynnaceae</taxon>
        <taxon>Lepidopterella</taxon>
    </lineage>
</organism>